<feature type="domain" description="MobA-like NTP transferase" evidence="1">
    <location>
        <begin position="8"/>
        <end position="171"/>
    </location>
</feature>
<dbReference type="Pfam" id="PF12804">
    <property type="entry name" value="NTP_transf_3"/>
    <property type="match status" value="1"/>
</dbReference>
<comment type="caution">
    <text evidence="2">The sequence shown here is derived from an EMBL/GenBank/DDBJ whole genome shotgun (WGS) entry which is preliminary data.</text>
</comment>
<dbReference type="PATRIC" id="fig|229920.5.peg.2992"/>
<dbReference type="RefSeq" id="WP_062423319.1">
    <property type="nucleotide sequence ID" value="NZ_BBYA01000014.1"/>
</dbReference>
<sequence>MKEEKIRALILAAGKSTRMGRPKMDLPWENTTILGAVIEHLYKGGIQEMSVVYNPEFKPCWEKDSHTLPIIEWIKIPFPEKGEMLESIKTGLNTLGENFTYAMICLGDQPGINPKIISGLINCAVETHADLIFPSYNMRRGHPWMVRKNLWHAILSLDESKTVQTFIQQYEDRIKYVNFYHEQPVDIDTPDDYDKFRPDGEKRE</sequence>
<dbReference type="Proteomes" id="UP000050430">
    <property type="component" value="Unassembled WGS sequence"/>
</dbReference>
<dbReference type="Gene3D" id="3.90.550.10">
    <property type="entry name" value="Spore Coat Polysaccharide Biosynthesis Protein SpsA, Chain A"/>
    <property type="match status" value="1"/>
</dbReference>
<organism evidence="2 3">
    <name type="scientific">Leptolinea tardivitalis</name>
    <dbReference type="NCBI Taxonomy" id="229920"/>
    <lineage>
        <taxon>Bacteria</taxon>
        <taxon>Bacillati</taxon>
        <taxon>Chloroflexota</taxon>
        <taxon>Anaerolineae</taxon>
        <taxon>Anaerolineales</taxon>
        <taxon>Anaerolineaceae</taxon>
        <taxon>Leptolinea</taxon>
    </lineage>
</organism>
<evidence type="ECO:0000313" key="2">
    <source>
        <dbReference type="EMBL" id="KPL74683.1"/>
    </source>
</evidence>
<accession>A0A0P6X480</accession>
<name>A0A0P6X480_9CHLR</name>
<dbReference type="PANTHER" id="PTHR43777:SF1">
    <property type="entry name" value="MOLYBDENUM COFACTOR CYTIDYLYLTRANSFERASE"/>
    <property type="match status" value="1"/>
</dbReference>
<proteinExistence type="predicted"/>
<dbReference type="InterPro" id="IPR025877">
    <property type="entry name" value="MobA-like_NTP_Trfase"/>
</dbReference>
<dbReference type="CDD" id="cd04182">
    <property type="entry name" value="GT_2_like_f"/>
    <property type="match status" value="1"/>
</dbReference>
<dbReference type="OrthoDB" id="9797742at2"/>
<dbReference type="STRING" id="229920.ADM99_00885"/>
<gene>
    <name evidence="2" type="ORF">ADM99_00885</name>
</gene>
<dbReference type="PANTHER" id="PTHR43777">
    <property type="entry name" value="MOLYBDENUM COFACTOR CYTIDYLYLTRANSFERASE"/>
    <property type="match status" value="1"/>
</dbReference>
<dbReference type="GO" id="GO:0016779">
    <property type="term" value="F:nucleotidyltransferase activity"/>
    <property type="evidence" value="ECO:0007669"/>
    <property type="project" value="UniProtKB-ARBA"/>
</dbReference>
<dbReference type="SUPFAM" id="SSF53448">
    <property type="entry name" value="Nucleotide-diphospho-sugar transferases"/>
    <property type="match status" value="1"/>
</dbReference>
<dbReference type="AlphaFoldDB" id="A0A0P6X480"/>
<keyword evidence="3" id="KW-1185">Reference proteome</keyword>
<evidence type="ECO:0000313" key="3">
    <source>
        <dbReference type="Proteomes" id="UP000050430"/>
    </source>
</evidence>
<dbReference type="InterPro" id="IPR029044">
    <property type="entry name" value="Nucleotide-diphossugar_trans"/>
</dbReference>
<dbReference type="EMBL" id="LGCK01000002">
    <property type="protein sequence ID" value="KPL74683.1"/>
    <property type="molecule type" value="Genomic_DNA"/>
</dbReference>
<evidence type="ECO:0000259" key="1">
    <source>
        <dbReference type="Pfam" id="PF12804"/>
    </source>
</evidence>
<reference evidence="2 3" key="1">
    <citation type="submission" date="2015-07" db="EMBL/GenBank/DDBJ databases">
        <title>Genome sequence of Leptolinea tardivitalis DSM 16556.</title>
        <authorList>
            <person name="Hemp J."/>
            <person name="Ward L.M."/>
            <person name="Pace L.A."/>
            <person name="Fischer W.W."/>
        </authorList>
    </citation>
    <scope>NUCLEOTIDE SEQUENCE [LARGE SCALE GENOMIC DNA]</scope>
    <source>
        <strain evidence="2 3">YMTK-2</strain>
    </source>
</reference>
<protein>
    <recommendedName>
        <fullName evidence="1">MobA-like NTP transferase domain-containing protein</fullName>
    </recommendedName>
</protein>